<feature type="repeat" description="ANK" evidence="3">
    <location>
        <begin position="711"/>
        <end position="743"/>
    </location>
</feature>
<feature type="non-terminal residue" evidence="5">
    <location>
        <position position="1145"/>
    </location>
</feature>
<feature type="repeat" description="ANK" evidence="3">
    <location>
        <begin position="1015"/>
        <end position="1047"/>
    </location>
</feature>
<comment type="caution">
    <text evidence="5">The sequence shown here is derived from an EMBL/GenBank/DDBJ whole genome shotgun (WGS) entry which is preliminary data.</text>
</comment>
<evidence type="ECO:0000313" key="5">
    <source>
        <dbReference type="EMBL" id="KAK7441846.1"/>
    </source>
</evidence>
<feature type="repeat" description="ANK" evidence="3">
    <location>
        <begin position="982"/>
        <end position="1014"/>
    </location>
</feature>
<organism evidence="5 6">
    <name type="scientific">Batillaria attramentaria</name>
    <dbReference type="NCBI Taxonomy" id="370345"/>
    <lineage>
        <taxon>Eukaryota</taxon>
        <taxon>Metazoa</taxon>
        <taxon>Spiralia</taxon>
        <taxon>Lophotrochozoa</taxon>
        <taxon>Mollusca</taxon>
        <taxon>Gastropoda</taxon>
        <taxon>Caenogastropoda</taxon>
        <taxon>Sorbeoconcha</taxon>
        <taxon>Cerithioidea</taxon>
        <taxon>Batillariidae</taxon>
        <taxon>Batillaria</taxon>
    </lineage>
</organism>
<dbReference type="PROSITE" id="PS50088">
    <property type="entry name" value="ANK_REPEAT"/>
    <property type="match status" value="13"/>
</dbReference>
<feature type="repeat" description="ANK" evidence="3">
    <location>
        <begin position="1048"/>
        <end position="1080"/>
    </location>
</feature>
<feature type="non-terminal residue" evidence="5">
    <location>
        <position position="1"/>
    </location>
</feature>
<evidence type="ECO:0000313" key="6">
    <source>
        <dbReference type="Proteomes" id="UP001519460"/>
    </source>
</evidence>
<dbReference type="InterPro" id="IPR002110">
    <property type="entry name" value="Ankyrin_rpt"/>
</dbReference>
<reference evidence="5 6" key="1">
    <citation type="journal article" date="2023" name="Sci. Data">
        <title>Genome assembly of the Korean intertidal mud-creeper Batillaria attramentaria.</title>
        <authorList>
            <person name="Patra A.K."/>
            <person name="Ho P.T."/>
            <person name="Jun S."/>
            <person name="Lee S.J."/>
            <person name="Kim Y."/>
            <person name="Won Y.J."/>
        </authorList>
    </citation>
    <scope>NUCLEOTIDE SEQUENCE [LARGE SCALE GENOMIC DNA]</scope>
    <source>
        <strain evidence="5">Wonlab-2016</strain>
    </source>
</reference>
<dbReference type="Gene3D" id="3.40.50.300">
    <property type="entry name" value="P-loop containing nucleotide triphosphate hydrolases"/>
    <property type="match status" value="1"/>
</dbReference>
<feature type="repeat" description="ANK" evidence="3">
    <location>
        <begin position="949"/>
        <end position="981"/>
    </location>
</feature>
<protein>
    <recommendedName>
        <fullName evidence="4">Novel STAND NTPase 3 domain-containing protein</fullName>
    </recommendedName>
</protein>
<feature type="repeat" description="ANK" evidence="3">
    <location>
        <begin position="883"/>
        <end position="915"/>
    </location>
</feature>
<dbReference type="SUPFAM" id="SSF48403">
    <property type="entry name" value="Ankyrin repeat"/>
    <property type="match status" value="2"/>
</dbReference>
<dbReference type="PRINTS" id="PR01415">
    <property type="entry name" value="ANKYRIN"/>
</dbReference>
<dbReference type="InterPro" id="IPR027417">
    <property type="entry name" value="P-loop_NTPase"/>
</dbReference>
<dbReference type="PROSITE" id="PS50297">
    <property type="entry name" value="ANK_REP_REGION"/>
    <property type="match status" value="13"/>
</dbReference>
<dbReference type="Pfam" id="PF00023">
    <property type="entry name" value="Ank"/>
    <property type="match status" value="1"/>
</dbReference>
<accession>A0ABD0IZV7</accession>
<evidence type="ECO:0000256" key="3">
    <source>
        <dbReference type="PROSITE-ProRule" id="PRU00023"/>
    </source>
</evidence>
<feature type="repeat" description="ANK" evidence="3">
    <location>
        <begin position="789"/>
        <end position="816"/>
    </location>
</feature>
<evidence type="ECO:0000256" key="1">
    <source>
        <dbReference type="ARBA" id="ARBA00022737"/>
    </source>
</evidence>
<dbReference type="Pfam" id="PF12796">
    <property type="entry name" value="Ank_2"/>
    <property type="match status" value="5"/>
</dbReference>
<dbReference type="InterPro" id="IPR036770">
    <property type="entry name" value="Ankyrin_rpt-contain_sf"/>
</dbReference>
<dbReference type="InterPro" id="IPR049050">
    <property type="entry name" value="nSTAND3"/>
</dbReference>
<sequence>TFVNCSSKTQTLACSCSLATQASGPQGNGGQSVLEMEREKELFVETDSYRDALDKMNTSGIVVITGPPGSGKTSLGRALLRHYHSQNYQPLVLRHFVEWRSFVGGKNRKQIVLLENIVGAERLDQERLREWSDVTDMMRALAKTSQCLVVLTSYSHILHETRSQGHDVFSTLPRVDMGNTTLDDGKKTDILRNQLSARGKTLSESELTDILRMDKTAEVFPWCCALYAEKDEAGDAKPDQYFTNPAMAYVPLFQRLFHSKEDRQESIDMCAVTLVELNTLTGRLGEIPLREVPTGTLKRLTENCVGVCVVHNSASFTCRVFYDAIGLALGQSIGLCELLDVCDTRFLTEHVHTETTSSLVSLCVEPGSEDFDNFIDRIYRDITKGNLMEVSQHPFLQLVRCFNDLEVCCKRRGRSILDITTTLDKRHKLPLLYWSVFTSSEELFTRCLPSTVQAVVSGQMSKKVLVQVFFASVIFKARLLLLKEKECACLLEVCRSPITVELPCGSHYERDVANTRQKQCPQHTQLTEKYFLDTSVVIPPEFVTMETTDTALHLVLRCKSRYLALRLLGDKEQDERDVTGKTLLQQAVEAGDLNLVKFLVHQGATLFPDRDSSIFVAAYRVDQMDIAKYLFSINSDVTFLCGGVKKLYDLLHTAVRQRSKQWFLDLVRNCPCLHEVNNSTTLLHVAVNQNDTDVVIFLTTRTGCANATDQNGSTALFVACKNGNKKIAATLLKCGADANVINKTHETPLHVLLSNTTQANCRKRLSMIKLLLQNMENVDAICKQQVCCLHIAIKRGLTDVVKTLIKHKANVNVTDGTKQTPLHLSVAGARVDIATYLLEHGAQVNSVTDDGQTPLYQACFRDNIDIVRTLIDHGADVNAATKDGFTPLHITSKKGNYKVAMFLINKGSQVNSVTDDGRTPLYEACLTDHVDIVRTLVDDGADVNAATRDGFTPLHIASKKGHHKIAMCLITKGAQVNSVTDDGQTPLYQACFTDNVDIVRTLINHGADVNAAKKNGSTPLHIASTKGHYKVVMFLINKGSQVNSVTDDGRTPLYQTCFTDNVDIVRTLVDHGADVNTATKDGFTPLHIASQEGHCEVARFLITMGAQVNGADVNAATKDGFTPLHIASHEGHCEVTMFLINKGAQ</sequence>
<dbReference type="SMART" id="SM00248">
    <property type="entry name" value="ANK"/>
    <property type="match status" value="16"/>
</dbReference>
<dbReference type="SUPFAM" id="SSF52540">
    <property type="entry name" value="P-loop containing nucleoside triphosphate hydrolases"/>
    <property type="match status" value="1"/>
</dbReference>
<dbReference type="AlphaFoldDB" id="A0ABD0IZV7"/>
<feature type="repeat" description="ANK" evidence="3">
    <location>
        <begin position="1119"/>
        <end position="1145"/>
    </location>
</feature>
<dbReference type="Gene3D" id="1.25.40.20">
    <property type="entry name" value="Ankyrin repeat-containing domain"/>
    <property type="match status" value="3"/>
</dbReference>
<feature type="repeat" description="ANK" evidence="3">
    <location>
        <begin position="916"/>
        <end position="948"/>
    </location>
</feature>
<evidence type="ECO:0000259" key="4">
    <source>
        <dbReference type="Pfam" id="PF20720"/>
    </source>
</evidence>
<name>A0ABD0IZV7_9CAEN</name>
<proteinExistence type="predicted"/>
<feature type="repeat" description="ANK" evidence="3">
    <location>
        <begin position="579"/>
        <end position="606"/>
    </location>
</feature>
<evidence type="ECO:0000256" key="2">
    <source>
        <dbReference type="ARBA" id="ARBA00023043"/>
    </source>
</evidence>
<keyword evidence="6" id="KW-1185">Reference proteome</keyword>
<feature type="repeat" description="ANK" evidence="3">
    <location>
        <begin position="817"/>
        <end position="849"/>
    </location>
</feature>
<feature type="domain" description="Novel STAND NTPase 3" evidence="4">
    <location>
        <begin position="43"/>
        <end position="195"/>
    </location>
</feature>
<dbReference type="PANTHER" id="PTHR24126:SF14">
    <property type="entry name" value="ANK_REP_REGION DOMAIN-CONTAINING PROTEIN"/>
    <property type="match status" value="1"/>
</dbReference>
<feature type="repeat" description="ANK" evidence="3">
    <location>
        <begin position="1081"/>
        <end position="1113"/>
    </location>
</feature>
<dbReference type="PANTHER" id="PTHR24126">
    <property type="entry name" value="ANKYRIN REPEAT, PH AND SEC7 DOMAIN CONTAINING PROTEIN SECG-RELATED"/>
    <property type="match status" value="1"/>
</dbReference>
<dbReference type="Pfam" id="PF20720">
    <property type="entry name" value="nSTAND3"/>
    <property type="match status" value="1"/>
</dbReference>
<dbReference type="Proteomes" id="UP001519460">
    <property type="component" value="Unassembled WGS sequence"/>
</dbReference>
<gene>
    <name evidence="5" type="ORF">BaRGS_00040558</name>
</gene>
<feature type="repeat" description="ANK" evidence="3">
    <location>
        <begin position="850"/>
        <end position="882"/>
    </location>
</feature>
<dbReference type="EMBL" id="JACVVK020000845">
    <property type="protein sequence ID" value="KAK7441846.1"/>
    <property type="molecule type" value="Genomic_DNA"/>
</dbReference>
<keyword evidence="2 3" id="KW-0040">ANK repeat</keyword>
<keyword evidence="1" id="KW-0677">Repeat</keyword>